<dbReference type="InterPro" id="IPR050780">
    <property type="entry name" value="Mucin_vWF_Thrombospondin_sf"/>
</dbReference>
<dbReference type="GO" id="GO:0005615">
    <property type="term" value="C:extracellular space"/>
    <property type="evidence" value="ECO:0007669"/>
    <property type="project" value="TreeGrafter"/>
</dbReference>
<comment type="subcellular location">
    <subcellularLocation>
        <location evidence="1">Secreted</location>
    </subcellularLocation>
</comment>
<protein>
    <submittedName>
        <fullName evidence="8">Mucin-5B-like</fullName>
    </submittedName>
</protein>
<dbReference type="InterPro" id="IPR001846">
    <property type="entry name" value="VWF_type-D"/>
</dbReference>
<dbReference type="KEGG" id="char:122132801"/>
<dbReference type="AlphaFoldDB" id="A0A8M1KH10"/>
<dbReference type="Pfam" id="PF00094">
    <property type="entry name" value="VWD"/>
    <property type="match status" value="1"/>
</dbReference>
<proteinExistence type="predicted"/>
<organism evidence="7 8">
    <name type="scientific">Clupea harengus</name>
    <name type="common">Atlantic herring</name>
    <dbReference type="NCBI Taxonomy" id="7950"/>
    <lineage>
        <taxon>Eukaryota</taxon>
        <taxon>Metazoa</taxon>
        <taxon>Chordata</taxon>
        <taxon>Craniata</taxon>
        <taxon>Vertebrata</taxon>
        <taxon>Euteleostomi</taxon>
        <taxon>Actinopterygii</taxon>
        <taxon>Neopterygii</taxon>
        <taxon>Teleostei</taxon>
        <taxon>Clupei</taxon>
        <taxon>Clupeiformes</taxon>
        <taxon>Clupeoidei</taxon>
        <taxon>Clupeidae</taxon>
        <taxon>Clupea</taxon>
    </lineage>
</organism>
<feature type="domain" description="VWFD" evidence="6">
    <location>
        <begin position="121"/>
        <end position="163"/>
    </location>
</feature>
<name>A0A8M1KH10_CLUHA</name>
<dbReference type="OrthoDB" id="160294at2759"/>
<gene>
    <name evidence="8" type="primary">LOC122132801</name>
</gene>
<accession>A0A8M1KH10</accession>
<evidence type="ECO:0000256" key="4">
    <source>
        <dbReference type="ARBA" id="ARBA00023157"/>
    </source>
</evidence>
<evidence type="ECO:0000313" key="7">
    <source>
        <dbReference type="Proteomes" id="UP000515152"/>
    </source>
</evidence>
<dbReference type="FunFam" id="2.10.25.10:FF:000153">
    <property type="entry name" value="MUC5B isoform 1"/>
    <property type="match status" value="1"/>
</dbReference>
<dbReference type="CDD" id="cd19941">
    <property type="entry name" value="TIL"/>
    <property type="match status" value="1"/>
</dbReference>
<keyword evidence="2" id="KW-0964">Secreted</keyword>
<dbReference type="RefSeq" id="XP_042563361.1">
    <property type="nucleotide sequence ID" value="XM_042707427.1"/>
</dbReference>
<dbReference type="PANTHER" id="PTHR11339">
    <property type="entry name" value="EXTRACELLULAR MATRIX GLYCOPROTEIN RELATED"/>
    <property type="match status" value="1"/>
</dbReference>
<keyword evidence="3" id="KW-0677">Repeat</keyword>
<dbReference type="PANTHER" id="PTHR11339:SF371">
    <property type="entry name" value="MUCIN-2"/>
    <property type="match status" value="1"/>
</dbReference>
<dbReference type="SMART" id="SM00215">
    <property type="entry name" value="VWC_out"/>
    <property type="match status" value="1"/>
</dbReference>
<evidence type="ECO:0000256" key="1">
    <source>
        <dbReference type="ARBA" id="ARBA00004613"/>
    </source>
</evidence>
<reference evidence="8" key="1">
    <citation type="submission" date="2025-08" db="UniProtKB">
        <authorList>
            <consortium name="RefSeq"/>
        </authorList>
    </citation>
    <scope>IDENTIFICATION</scope>
</reference>
<keyword evidence="7" id="KW-1185">Reference proteome</keyword>
<dbReference type="GO" id="GO:0031012">
    <property type="term" value="C:extracellular matrix"/>
    <property type="evidence" value="ECO:0007669"/>
    <property type="project" value="TreeGrafter"/>
</dbReference>
<keyword evidence="5" id="KW-0325">Glycoprotein</keyword>
<evidence type="ECO:0000256" key="3">
    <source>
        <dbReference type="ARBA" id="ARBA00022737"/>
    </source>
</evidence>
<evidence type="ECO:0000259" key="6">
    <source>
        <dbReference type="PROSITE" id="PS51233"/>
    </source>
</evidence>
<evidence type="ECO:0000256" key="5">
    <source>
        <dbReference type="ARBA" id="ARBA00023180"/>
    </source>
</evidence>
<evidence type="ECO:0000313" key="8">
    <source>
        <dbReference type="RefSeq" id="XP_042563361.1"/>
    </source>
</evidence>
<dbReference type="InterPro" id="IPR002919">
    <property type="entry name" value="TIL_dom"/>
</dbReference>
<dbReference type="PROSITE" id="PS51233">
    <property type="entry name" value="VWFD"/>
    <property type="match status" value="1"/>
</dbReference>
<evidence type="ECO:0000256" key="2">
    <source>
        <dbReference type="ARBA" id="ARBA00022525"/>
    </source>
</evidence>
<dbReference type="Pfam" id="PF01826">
    <property type="entry name" value="TIL"/>
    <property type="match status" value="1"/>
</dbReference>
<dbReference type="GeneID" id="122132801"/>
<sequence length="163" mass="17920">MPNPNSDSSTPYSQPINHLLLQTGATCPSNMEHQECGNPCADTCSNQDRSKLCEEHCTDGCFCPNGTVFDDITQKGCVQLNDCPCYYKGKVYKVGESYSRPCQNCTCEQGRWSCTQLDCPGTCSLAGGSHISTFDGETYTFHGECSYVLAAVRDTHNCYTYIL</sequence>
<dbReference type="InterPro" id="IPR001007">
    <property type="entry name" value="VWF_dom"/>
</dbReference>
<keyword evidence="4" id="KW-1015">Disulfide bond</keyword>
<dbReference type="Proteomes" id="UP000515152">
    <property type="component" value="Chromosome 3"/>
</dbReference>